<comment type="caution">
    <text evidence="3">The sequence shown here is derived from an EMBL/GenBank/DDBJ whole genome shotgun (WGS) entry which is preliminary data.</text>
</comment>
<evidence type="ECO:0000256" key="1">
    <source>
        <dbReference type="SAM" id="Phobius"/>
    </source>
</evidence>
<dbReference type="Pfam" id="PF13632">
    <property type="entry name" value="Glyco_trans_2_3"/>
    <property type="match status" value="1"/>
</dbReference>
<feature type="transmembrane region" description="Helical" evidence="1">
    <location>
        <begin position="305"/>
        <end position="324"/>
    </location>
</feature>
<evidence type="ECO:0000313" key="3">
    <source>
        <dbReference type="EMBL" id="PIP87350.1"/>
    </source>
</evidence>
<dbReference type="SUPFAM" id="SSF53448">
    <property type="entry name" value="Nucleotide-diphospho-sugar transferases"/>
    <property type="match status" value="1"/>
</dbReference>
<name>A0A2H0E0J5_9BACT</name>
<evidence type="ECO:0000259" key="2">
    <source>
        <dbReference type="Pfam" id="PF13632"/>
    </source>
</evidence>
<dbReference type="EMBL" id="PCTT01000009">
    <property type="protein sequence ID" value="PIP87350.1"/>
    <property type="molecule type" value="Genomic_DNA"/>
</dbReference>
<dbReference type="Proteomes" id="UP000231143">
    <property type="component" value="Unassembled WGS sequence"/>
</dbReference>
<organism evidence="3 4">
    <name type="scientific">Candidatus Campbellbacteria bacterium CG22_combo_CG10-13_8_21_14_all_36_13</name>
    <dbReference type="NCBI Taxonomy" id="1974529"/>
    <lineage>
        <taxon>Bacteria</taxon>
        <taxon>Candidatus Campbelliibacteriota</taxon>
    </lineage>
</organism>
<dbReference type="AlphaFoldDB" id="A0A2H0E0J5"/>
<keyword evidence="1" id="KW-1133">Transmembrane helix</keyword>
<protein>
    <recommendedName>
        <fullName evidence="2">Glycosyltransferase 2-like domain-containing protein</fullName>
    </recommendedName>
</protein>
<sequence>MAETISYFVSICKPIAKWCHIYIITTEIEKQFVNQNYTWDVVASEIKKYDYHNIFNIHYPYKVGFLSHQLNYGIKYLKEAGLLKETDYIVIYNADSRPHPKTFEWVLQDIAKSGSEIYQQLSSVLKNFDGFGNSLNGMLLKTFAILQTRFSLVHELPRLRRTISKNILIREYANAHCIGHGLFIPNKKLNELGNFSEDTMTEDLFLGFLIRATGNSIVPIPYFENIDSPTSLLRNLRQKYIWYWGPMYYPYYYKHFRKKFSDGKDFLRSMLLMVQGMLSAFAWTLSGPLFIIALILILLNFHLGVTKILFVLIIIYSLFQYFLILKKYSDITIFTTGILGKKRTVIEYILIPILSIVVIPLNSLPTYLSICMEIYSKIFKILLKKPKTESV</sequence>
<feature type="transmembrane region" description="Helical" evidence="1">
    <location>
        <begin position="266"/>
        <end position="299"/>
    </location>
</feature>
<reference evidence="3 4" key="1">
    <citation type="submission" date="2017-09" db="EMBL/GenBank/DDBJ databases">
        <title>Depth-based differentiation of microbial function through sediment-hosted aquifers and enrichment of novel symbionts in the deep terrestrial subsurface.</title>
        <authorList>
            <person name="Probst A.J."/>
            <person name="Ladd B."/>
            <person name="Jarett J.K."/>
            <person name="Geller-Mcgrath D.E."/>
            <person name="Sieber C.M."/>
            <person name="Emerson J.B."/>
            <person name="Anantharaman K."/>
            <person name="Thomas B.C."/>
            <person name="Malmstrom R."/>
            <person name="Stieglmeier M."/>
            <person name="Klingl A."/>
            <person name="Woyke T."/>
            <person name="Ryan C.M."/>
            <person name="Banfield J.F."/>
        </authorList>
    </citation>
    <scope>NUCLEOTIDE SEQUENCE [LARGE SCALE GENOMIC DNA]</scope>
    <source>
        <strain evidence="3">CG22_combo_CG10-13_8_21_14_all_36_13</strain>
    </source>
</reference>
<keyword evidence="1" id="KW-0472">Membrane</keyword>
<feature type="domain" description="Glycosyltransferase 2-like" evidence="2">
    <location>
        <begin position="177"/>
        <end position="316"/>
    </location>
</feature>
<evidence type="ECO:0000313" key="4">
    <source>
        <dbReference type="Proteomes" id="UP000231143"/>
    </source>
</evidence>
<dbReference type="InterPro" id="IPR029044">
    <property type="entry name" value="Nucleotide-diphossugar_trans"/>
</dbReference>
<accession>A0A2H0E0J5</accession>
<dbReference type="InterPro" id="IPR001173">
    <property type="entry name" value="Glyco_trans_2-like"/>
</dbReference>
<keyword evidence="1" id="KW-0812">Transmembrane</keyword>
<proteinExistence type="predicted"/>
<feature type="transmembrane region" description="Helical" evidence="1">
    <location>
        <begin position="345"/>
        <end position="368"/>
    </location>
</feature>
<dbReference type="Gene3D" id="3.90.550.10">
    <property type="entry name" value="Spore Coat Polysaccharide Biosynthesis Protein SpsA, Chain A"/>
    <property type="match status" value="1"/>
</dbReference>
<gene>
    <name evidence="3" type="ORF">COW81_00725</name>
</gene>